<keyword evidence="3" id="KW-1185">Reference proteome</keyword>
<protein>
    <recommendedName>
        <fullName evidence="4">PepSY domain-containing protein</fullName>
    </recommendedName>
</protein>
<evidence type="ECO:0000313" key="2">
    <source>
        <dbReference type="EMBL" id="MBB4621480.1"/>
    </source>
</evidence>
<dbReference type="RefSeq" id="WP_183669765.1">
    <property type="nucleotide sequence ID" value="NZ_BMPB01000002.1"/>
</dbReference>
<evidence type="ECO:0000313" key="3">
    <source>
        <dbReference type="Proteomes" id="UP000533637"/>
    </source>
</evidence>
<keyword evidence="1" id="KW-0472">Membrane</keyword>
<sequence length="493" mass="58286">MFRKILKLTHKILGLLLSILFLMWFLSGIVMIYHSFPRASQQDKLERQQVIDGNLPDMETLLSVLPDSAQVRSLSMEMYFDRPVVHFRGKNTPETLYADSLQPVEAINDETIERTAAQWCSSPILRVDSMYKLDQWIPFGRLREEFPIYKYTFADDGRHELYISSKTGRVLQFTDKDQRLWAWLGAIPHWVYFTSLRQNQVAWINFVKWSSGIGCIMCLAGLILSIQLAWRNRHKKLFSPYRKRWFKWHYVSGLIFGIFTITFAFSGMMSLMDIPDWMKKAPKEKQDMSRRIPWGGSEGRFVASAYRLDYRKVLEAVDSVKSIEWATWQKYPYYRLTTDSQTINIDATDTTAIRIFLLTEDMVRKEAVKMYGDSIPYKLDLLTEYDQDYYGRKKDRTQLPVYRIIVDDEMHTRHYYQPETLMQRRVDDDGRLRRLLYSGLHSLNIKFLTDRPVLWNIVMYTLLLGGTFLSLTGVVLSIKWIIRKANRFFKQKV</sequence>
<dbReference type="Pfam" id="PF03929">
    <property type="entry name" value="PepSY_TM"/>
    <property type="match status" value="1"/>
</dbReference>
<evidence type="ECO:0008006" key="4">
    <source>
        <dbReference type="Google" id="ProtNLM"/>
    </source>
</evidence>
<dbReference type="PANTHER" id="PTHR34219">
    <property type="entry name" value="IRON-REGULATED INNER MEMBRANE PROTEIN-RELATED"/>
    <property type="match status" value="1"/>
</dbReference>
<dbReference type="EMBL" id="JACHOC010000002">
    <property type="protein sequence ID" value="MBB4621480.1"/>
    <property type="molecule type" value="Genomic_DNA"/>
</dbReference>
<accession>A0ABR6KIY8</accession>
<feature type="transmembrane region" description="Helical" evidence="1">
    <location>
        <begin position="209"/>
        <end position="230"/>
    </location>
</feature>
<keyword evidence="1" id="KW-0812">Transmembrane</keyword>
<name>A0ABR6KIY8_9BACT</name>
<evidence type="ECO:0000256" key="1">
    <source>
        <dbReference type="SAM" id="Phobius"/>
    </source>
</evidence>
<feature type="transmembrane region" description="Helical" evidence="1">
    <location>
        <begin position="457"/>
        <end position="482"/>
    </location>
</feature>
<gene>
    <name evidence="2" type="ORF">GGQ57_001374</name>
</gene>
<comment type="caution">
    <text evidence="2">The sequence shown here is derived from an EMBL/GenBank/DDBJ whole genome shotgun (WGS) entry which is preliminary data.</text>
</comment>
<dbReference type="Proteomes" id="UP000533637">
    <property type="component" value="Unassembled WGS sequence"/>
</dbReference>
<dbReference type="PANTHER" id="PTHR34219:SF6">
    <property type="entry name" value="BLR3280 PROTEIN"/>
    <property type="match status" value="1"/>
</dbReference>
<keyword evidence="1" id="KW-1133">Transmembrane helix</keyword>
<feature type="transmembrane region" description="Helical" evidence="1">
    <location>
        <begin position="12"/>
        <end position="36"/>
    </location>
</feature>
<organism evidence="2 3">
    <name type="scientific">Parabacteroides faecis</name>
    <dbReference type="NCBI Taxonomy" id="1217282"/>
    <lineage>
        <taxon>Bacteria</taxon>
        <taxon>Pseudomonadati</taxon>
        <taxon>Bacteroidota</taxon>
        <taxon>Bacteroidia</taxon>
        <taxon>Bacteroidales</taxon>
        <taxon>Tannerellaceae</taxon>
        <taxon>Parabacteroides</taxon>
    </lineage>
</organism>
<reference evidence="2 3" key="1">
    <citation type="submission" date="2020-08" db="EMBL/GenBank/DDBJ databases">
        <title>Genomic Encyclopedia of Type Strains, Phase IV (KMG-IV): sequencing the most valuable type-strain genomes for metagenomic binning, comparative biology and taxonomic classification.</title>
        <authorList>
            <person name="Goeker M."/>
        </authorList>
    </citation>
    <scope>NUCLEOTIDE SEQUENCE [LARGE SCALE GENOMIC DNA]</scope>
    <source>
        <strain evidence="2 3">DSM 102983</strain>
    </source>
</reference>
<proteinExistence type="predicted"/>
<dbReference type="InterPro" id="IPR005625">
    <property type="entry name" value="PepSY-ass_TM"/>
</dbReference>
<feature type="transmembrane region" description="Helical" evidence="1">
    <location>
        <begin position="250"/>
        <end position="272"/>
    </location>
</feature>